<proteinExistence type="predicted"/>
<gene>
    <name evidence="3" type="ORF">FD19_GL001630</name>
</gene>
<dbReference type="PANTHER" id="PTHR42776">
    <property type="entry name" value="SERINE PEPTIDASE S9 FAMILY MEMBER"/>
    <property type="match status" value="1"/>
</dbReference>
<evidence type="ECO:0000259" key="2">
    <source>
        <dbReference type="Pfam" id="PF00326"/>
    </source>
</evidence>
<name>A0A0R2C5H5_9LACO</name>
<dbReference type="Pfam" id="PF00326">
    <property type="entry name" value="Peptidase_S9"/>
    <property type="match status" value="1"/>
</dbReference>
<accession>A0A0R2C5H5</accession>
<evidence type="ECO:0000313" key="4">
    <source>
        <dbReference type="Proteomes" id="UP000051789"/>
    </source>
</evidence>
<dbReference type="GO" id="GO:0004252">
    <property type="term" value="F:serine-type endopeptidase activity"/>
    <property type="evidence" value="ECO:0007669"/>
    <property type="project" value="TreeGrafter"/>
</dbReference>
<dbReference type="Gene3D" id="2.120.10.30">
    <property type="entry name" value="TolB, C-terminal domain"/>
    <property type="match status" value="2"/>
</dbReference>
<dbReference type="InterPro" id="IPR001375">
    <property type="entry name" value="Peptidase_S9_cat"/>
</dbReference>
<dbReference type="PATRIC" id="fig|1423810.4.peg.1678"/>
<evidence type="ECO:0000313" key="3">
    <source>
        <dbReference type="EMBL" id="KRM86775.1"/>
    </source>
</evidence>
<dbReference type="InterPro" id="IPR011042">
    <property type="entry name" value="6-blade_b-propeller_TolB-like"/>
</dbReference>
<dbReference type="InterPro" id="IPR029058">
    <property type="entry name" value="AB_hydrolase_fold"/>
</dbReference>
<reference evidence="3 4" key="1">
    <citation type="journal article" date="2015" name="Genome Announc.">
        <title>Expanding the biotechnology potential of lactobacilli through comparative genomics of 213 strains and associated genera.</title>
        <authorList>
            <person name="Sun Z."/>
            <person name="Harris H.M."/>
            <person name="McCann A."/>
            <person name="Guo C."/>
            <person name="Argimon S."/>
            <person name="Zhang W."/>
            <person name="Yang X."/>
            <person name="Jeffery I.B."/>
            <person name="Cooney J.C."/>
            <person name="Kagawa T.F."/>
            <person name="Liu W."/>
            <person name="Song Y."/>
            <person name="Salvetti E."/>
            <person name="Wrobel A."/>
            <person name="Rasinkangas P."/>
            <person name="Parkhill J."/>
            <person name="Rea M.C."/>
            <person name="O'Sullivan O."/>
            <person name="Ritari J."/>
            <person name="Douillard F.P."/>
            <person name="Paul Ross R."/>
            <person name="Yang R."/>
            <person name="Briner A.E."/>
            <person name="Felis G.E."/>
            <person name="de Vos W.M."/>
            <person name="Barrangou R."/>
            <person name="Klaenhammer T.R."/>
            <person name="Caufield P.W."/>
            <person name="Cui Y."/>
            <person name="Zhang H."/>
            <person name="O'Toole P.W."/>
        </authorList>
    </citation>
    <scope>NUCLEOTIDE SEQUENCE [LARGE SCALE GENOMIC DNA]</scope>
    <source>
        <strain evidence="3 4">DSM 22698</strain>
    </source>
</reference>
<keyword evidence="3" id="KW-0031">Aminopeptidase</keyword>
<dbReference type="EMBL" id="AYZK01000005">
    <property type="protein sequence ID" value="KRM86775.1"/>
    <property type="molecule type" value="Genomic_DNA"/>
</dbReference>
<keyword evidence="1" id="KW-0378">Hydrolase</keyword>
<dbReference type="Proteomes" id="UP000051789">
    <property type="component" value="Unassembled WGS sequence"/>
</dbReference>
<dbReference type="Gene3D" id="3.40.50.1820">
    <property type="entry name" value="alpha/beta hydrolase"/>
    <property type="match status" value="1"/>
</dbReference>
<dbReference type="PANTHER" id="PTHR42776:SF27">
    <property type="entry name" value="DIPEPTIDYL PEPTIDASE FAMILY MEMBER 6"/>
    <property type="match status" value="1"/>
</dbReference>
<sequence length="650" mass="72388">MRVRTTDLYNIKTLSRPVPTAAGVVFNENWIDQAHNDYRHRLYFQNRATGARVSLGHDQQHDTAAALGPDGSTIAFLSHDAAGHDQVFTQAFTGGAATQRTWFADGVTGFQWDPTGDGWFVQVTEQHPQHPTTLPHATRVTRLHYQDNGPWLLDERRRFLLYKQGWAQAATQQLYQDDTTFTLAAVSAQGQLALDRTVATDRPQRVASVLLLLTPGQDQPVRLDTGMEFGTFSAVAFSPDGHQLLFAGNPNEDTGWLSQTLFVADCQSGAVRRVFDDEDVEIGAELAADTQQNLSGRVAAWNDNQQITYASSRHGCVGLRTIDNDGHTQVVVDGRLHVTDFALTADGQGVYYTQSTITTPSQLYYCAVGASEPELVYDPNTTWSQEHTTVAPDDFSFDREGRHLQGWYYRPVGVPAGTAHPAILYVHGGPFAAYGETFYHELQVLANAGYGVITLNPRGGATYGNDFAHDVFADYGDNDFADLMQAVDVAEQLDPDIDDTHVYATGGSYGGFMSNWIETHTDRFRAVATCRSISNWVSMFGTSDIGWDFLPTNLDDRWESGLENAAAWWDRSPLKYVDQAQSPILILHGEEDRRCPIEQGEQFYNALKLQGVETEFVRFPGSNHELSRSGLPNLRIERMEAIMEWFQRHA</sequence>
<dbReference type="GO" id="GO:0006508">
    <property type="term" value="P:proteolysis"/>
    <property type="evidence" value="ECO:0007669"/>
    <property type="project" value="InterPro"/>
</dbReference>
<comment type="caution">
    <text evidence="3">The sequence shown here is derived from an EMBL/GenBank/DDBJ whole genome shotgun (WGS) entry which is preliminary data.</text>
</comment>
<dbReference type="SUPFAM" id="SSF82171">
    <property type="entry name" value="DPP6 N-terminal domain-like"/>
    <property type="match status" value="1"/>
</dbReference>
<keyword evidence="4" id="KW-1185">Reference proteome</keyword>
<protein>
    <submittedName>
        <fullName evidence="3">Dipeptidyl aminopeptidase acylaminoacyl-peptidase</fullName>
    </submittedName>
</protein>
<evidence type="ECO:0000256" key="1">
    <source>
        <dbReference type="ARBA" id="ARBA00022801"/>
    </source>
</evidence>
<dbReference type="STRING" id="1423810.FD19_GL001630"/>
<dbReference type="GO" id="GO:0004177">
    <property type="term" value="F:aminopeptidase activity"/>
    <property type="evidence" value="ECO:0007669"/>
    <property type="project" value="UniProtKB-KW"/>
</dbReference>
<feature type="domain" description="Peptidase S9 prolyl oligopeptidase catalytic" evidence="2">
    <location>
        <begin position="437"/>
        <end position="649"/>
    </location>
</feature>
<dbReference type="AlphaFoldDB" id="A0A0R2C5H5"/>
<dbReference type="SUPFAM" id="SSF53474">
    <property type="entry name" value="alpha/beta-Hydrolases"/>
    <property type="match status" value="1"/>
</dbReference>
<dbReference type="RefSeq" id="WP_056969567.1">
    <property type="nucleotide sequence ID" value="NZ_AYZK01000005.1"/>
</dbReference>
<keyword evidence="3" id="KW-0645">Protease</keyword>
<organism evidence="3 4">
    <name type="scientific">Lacticaseibacillus thailandensis DSM 22698 = JCM 13996</name>
    <dbReference type="NCBI Taxonomy" id="1423810"/>
    <lineage>
        <taxon>Bacteria</taxon>
        <taxon>Bacillati</taxon>
        <taxon>Bacillota</taxon>
        <taxon>Bacilli</taxon>
        <taxon>Lactobacillales</taxon>
        <taxon>Lactobacillaceae</taxon>
        <taxon>Lacticaseibacillus</taxon>
    </lineage>
</organism>